<keyword evidence="3" id="KW-0472">Membrane</keyword>
<evidence type="ECO:0000256" key="1">
    <source>
        <dbReference type="ARBA" id="ARBA00004370"/>
    </source>
</evidence>
<dbReference type="InterPro" id="IPR001107">
    <property type="entry name" value="Band_7"/>
</dbReference>
<sequence length="473" mass="50228">MSPTLIVIIAAVVLVPLIFAILFKVLWRVPAADEALIVTGLGVKGRAVGDRIFKIITGGGAFVVPVLQKAQYLGMQADKALLEVEGVDSQKIPVGVRGVAIFKVGDDEASITNAGVRFLEAQSGQMHDLVREVFHGHLRSIIGSMSVEDLIANRNELAQSTRDASADEMQKLGLVIDSLQIQEIIDPTGYIRALGEPRAAEVKMQARIAQAAADREATEREQEAEALKAAARRDSEIKRAAYQAEIDKQAAQSAQAGPLADAEARKQVVVQETAVAELEAEREEKRLNTQIRKPADASAYEKQVQAEAERAARISIAEAQAREVELAAVAKAKQIEQIGASEARVTTQRGVAEAEATKARGEAEGASIRAKGLAEAEAIAKRAEALEKEADAVIGQQIAEQLPDIVRAASESFKHVDNLTVLNGAQGISEIIAQVIGQAGPALEMAQGALARTRATNVKGNGAGPVAKEDPKP</sequence>
<dbReference type="PANTHER" id="PTHR13806">
    <property type="entry name" value="FLOTILLIN-RELATED"/>
    <property type="match status" value="1"/>
</dbReference>
<evidence type="ECO:0000256" key="3">
    <source>
        <dbReference type="ARBA" id="ARBA00023136"/>
    </source>
</evidence>
<protein>
    <submittedName>
        <fullName evidence="5">SPFH domain-containing protein</fullName>
    </submittedName>
</protein>
<reference evidence="5" key="1">
    <citation type="submission" date="2022-10" db="EMBL/GenBank/DDBJ databases">
        <title>The WGS of Solirubrobacter sp. CPCC 204708.</title>
        <authorList>
            <person name="Jiang Z."/>
        </authorList>
    </citation>
    <scope>NUCLEOTIDE SEQUENCE</scope>
    <source>
        <strain evidence="5">CPCC 204708</strain>
    </source>
</reference>
<organism evidence="5 6">
    <name type="scientific">Solirubrobacter deserti</name>
    <dbReference type="NCBI Taxonomy" id="2282478"/>
    <lineage>
        <taxon>Bacteria</taxon>
        <taxon>Bacillati</taxon>
        <taxon>Actinomycetota</taxon>
        <taxon>Thermoleophilia</taxon>
        <taxon>Solirubrobacterales</taxon>
        <taxon>Solirubrobacteraceae</taxon>
        <taxon>Solirubrobacter</taxon>
    </lineage>
</organism>
<dbReference type="PANTHER" id="PTHR13806:SF46">
    <property type="entry name" value="FLOTILLIN-1-RELATED"/>
    <property type="match status" value="1"/>
</dbReference>
<dbReference type="Gene3D" id="3.30.479.30">
    <property type="entry name" value="Band 7 domain"/>
    <property type="match status" value="1"/>
</dbReference>
<accession>A0ABT4RBT5</accession>
<comment type="subcellular location">
    <subcellularLocation>
        <location evidence="1">Membrane</location>
    </subcellularLocation>
</comment>
<name>A0ABT4RBT5_9ACTN</name>
<dbReference type="RefSeq" id="WP_202954732.1">
    <property type="nucleotide sequence ID" value="NZ_JAPCID010000001.1"/>
</dbReference>
<dbReference type="CDD" id="cd03399">
    <property type="entry name" value="SPFH_flotillin"/>
    <property type="match status" value="1"/>
</dbReference>
<dbReference type="InterPro" id="IPR036013">
    <property type="entry name" value="Band_7/SPFH_dom_sf"/>
</dbReference>
<comment type="caution">
    <text evidence="5">The sequence shown here is derived from an EMBL/GenBank/DDBJ whole genome shotgun (WGS) entry which is preliminary data.</text>
</comment>
<dbReference type="SMART" id="SM00244">
    <property type="entry name" value="PHB"/>
    <property type="match status" value="1"/>
</dbReference>
<feature type="domain" description="Band 7" evidence="4">
    <location>
        <begin position="36"/>
        <end position="199"/>
    </location>
</feature>
<evidence type="ECO:0000256" key="2">
    <source>
        <dbReference type="ARBA" id="ARBA00007161"/>
    </source>
</evidence>
<dbReference type="SUPFAM" id="SSF117892">
    <property type="entry name" value="Band 7/SPFH domain"/>
    <property type="match status" value="1"/>
</dbReference>
<evidence type="ECO:0000259" key="4">
    <source>
        <dbReference type="SMART" id="SM00244"/>
    </source>
</evidence>
<dbReference type="Pfam" id="PF01145">
    <property type="entry name" value="Band_7"/>
    <property type="match status" value="1"/>
</dbReference>
<dbReference type="InterPro" id="IPR027705">
    <property type="entry name" value="Flotillin_fam"/>
</dbReference>
<dbReference type="Pfam" id="PF15975">
    <property type="entry name" value="Flot"/>
    <property type="match status" value="1"/>
</dbReference>
<gene>
    <name evidence="5" type="ORF">OJ962_00610</name>
</gene>
<dbReference type="Proteomes" id="UP001147700">
    <property type="component" value="Unassembled WGS sequence"/>
</dbReference>
<dbReference type="InterPro" id="IPR031905">
    <property type="entry name" value="Flotillin_C"/>
</dbReference>
<evidence type="ECO:0000313" key="5">
    <source>
        <dbReference type="EMBL" id="MDA0135980.1"/>
    </source>
</evidence>
<evidence type="ECO:0000313" key="6">
    <source>
        <dbReference type="Proteomes" id="UP001147700"/>
    </source>
</evidence>
<proteinExistence type="inferred from homology"/>
<comment type="similarity">
    <text evidence="2">Belongs to the band 7/mec-2 family. Flotillin subfamily.</text>
</comment>
<dbReference type="EMBL" id="JAPCID010000001">
    <property type="protein sequence ID" value="MDA0135980.1"/>
    <property type="molecule type" value="Genomic_DNA"/>
</dbReference>
<keyword evidence="6" id="KW-1185">Reference proteome</keyword>